<dbReference type="AlphaFoldDB" id="A0A2K2CHN1"/>
<dbReference type="Proteomes" id="UP000008810">
    <property type="component" value="Chromosome 5"/>
</dbReference>
<dbReference type="InParanoid" id="A0A2K2CHN1"/>
<reference evidence="1" key="2">
    <citation type="submission" date="2017-06" db="EMBL/GenBank/DDBJ databases">
        <title>WGS assembly of Brachypodium distachyon.</title>
        <authorList>
            <consortium name="The International Brachypodium Initiative"/>
            <person name="Lucas S."/>
            <person name="Harmon-Smith M."/>
            <person name="Lail K."/>
            <person name="Tice H."/>
            <person name="Grimwood J."/>
            <person name="Bruce D."/>
            <person name="Barry K."/>
            <person name="Shu S."/>
            <person name="Lindquist E."/>
            <person name="Wang M."/>
            <person name="Pitluck S."/>
            <person name="Vogel J.P."/>
            <person name="Garvin D.F."/>
            <person name="Mockler T.C."/>
            <person name="Schmutz J."/>
            <person name="Rokhsar D."/>
            <person name="Bevan M.W."/>
        </authorList>
    </citation>
    <scope>NUCLEOTIDE SEQUENCE</scope>
    <source>
        <strain evidence="1">Bd21</strain>
    </source>
</reference>
<evidence type="ECO:0000313" key="2">
    <source>
        <dbReference type="EnsemblPlants" id="PNT61535"/>
    </source>
</evidence>
<gene>
    <name evidence="1" type="ORF">BRADI_5g16513v3</name>
</gene>
<evidence type="ECO:0000313" key="1">
    <source>
        <dbReference type="EMBL" id="PNT61535.1"/>
    </source>
</evidence>
<protein>
    <submittedName>
        <fullName evidence="1 2">Uncharacterized protein</fullName>
    </submittedName>
</protein>
<accession>A0A2K2CHN1</accession>
<dbReference type="EnsemblPlants" id="PNT61535">
    <property type="protein sequence ID" value="PNT61535"/>
    <property type="gene ID" value="BRADI_5g16513v3"/>
</dbReference>
<reference evidence="1 2" key="1">
    <citation type="journal article" date="2010" name="Nature">
        <title>Genome sequencing and analysis of the model grass Brachypodium distachyon.</title>
        <authorList>
            <consortium name="International Brachypodium Initiative"/>
        </authorList>
    </citation>
    <scope>NUCLEOTIDE SEQUENCE [LARGE SCALE GENOMIC DNA]</scope>
    <source>
        <strain evidence="1 2">Bd21</strain>
    </source>
</reference>
<proteinExistence type="predicted"/>
<evidence type="ECO:0000313" key="3">
    <source>
        <dbReference type="Proteomes" id="UP000008810"/>
    </source>
</evidence>
<sequence>MDGFLGVVNVPTARGQKSSRGPWPWVQACGQHNKRVASGDRSCGNVGESPGPRMPILANAAVRMSAPRARYAQRPHISCVVSGIFCDFSSFSSLRL</sequence>
<name>A0A2K2CHN1_BRADI</name>
<organism evidence="1">
    <name type="scientific">Brachypodium distachyon</name>
    <name type="common">Purple false brome</name>
    <name type="synonym">Trachynia distachya</name>
    <dbReference type="NCBI Taxonomy" id="15368"/>
    <lineage>
        <taxon>Eukaryota</taxon>
        <taxon>Viridiplantae</taxon>
        <taxon>Streptophyta</taxon>
        <taxon>Embryophyta</taxon>
        <taxon>Tracheophyta</taxon>
        <taxon>Spermatophyta</taxon>
        <taxon>Magnoliopsida</taxon>
        <taxon>Liliopsida</taxon>
        <taxon>Poales</taxon>
        <taxon>Poaceae</taxon>
        <taxon>BOP clade</taxon>
        <taxon>Pooideae</taxon>
        <taxon>Stipodae</taxon>
        <taxon>Brachypodieae</taxon>
        <taxon>Brachypodium</taxon>
    </lineage>
</organism>
<reference evidence="2" key="3">
    <citation type="submission" date="2018-08" db="UniProtKB">
        <authorList>
            <consortium name="EnsemblPlants"/>
        </authorList>
    </citation>
    <scope>IDENTIFICATION</scope>
    <source>
        <strain evidence="2">cv. Bd21</strain>
    </source>
</reference>
<keyword evidence="3" id="KW-1185">Reference proteome</keyword>
<dbReference type="Gramene" id="PNT61535">
    <property type="protein sequence ID" value="PNT61535"/>
    <property type="gene ID" value="BRADI_5g16513v3"/>
</dbReference>
<dbReference type="EMBL" id="CM000884">
    <property type="protein sequence ID" value="PNT61535.1"/>
    <property type="molecule type" value="Genomic_DNA"/>
</dbReference>